<dbReference type="Proteomes" id="UP000031036">
    <property type="component" value="Unassembled WGS sequence"/>
</dbReference>
<evidence type="ECO:0000256" key="7">
    <source>
        <dbReference type="ARBA" id="ARBA00023136"/>
    </source>
</evidence>
<keyword evidence="9" id="KW-1133">Transmembrane helix</keyword>
<evidence type="ECO:0000256" key="1">
    <source>
        <dbReference type="ARBA" id="ARBA00004414"/>
    </source>
</evidence>
<feature type="region of interest" description="Disordered" evidence="8">
    <location>
        <begin position="1"/>
        <end position="30"/>
    </location>
</feature>
<organism evidence="11 12">
    <name type="scientific">Toxocara canis</name>
    <name type="common">Canine roundworm</name>
    <dbReference type="NCBI Taxonomy" id="6265"/>
    <lineage>
        <taxon>Eukaryota</taxon>
        <taxon>Metazoa</taxon>
        <taxon>Ecdysozoa</taxon>
        <taxon>Nematoda</taxon>
        <taxon>Chromadorea</taxon>
        <taxon>Rhabditida</taxon>
        <taxon>Spirurina</taxon>
        <taxon>Ascaridomorpha</taxon>
        <taxon>Ascaridoidea</taxon>
        <taxon>Toxocaridae</taxon>
        <taxon>Toxocara</taxon>
    </lineage>
</organism>
<dbReference type="InterPro" id="IPR037519">
    <property type="entry name" value="LITAF_fam"/>
</dbReference>
<dbReference type="GO" id="GO:0005765">
    <property type="term" value="C:lysosomal membrane"/>
    <property type="evidence" value="ECO:0007669"/>
    <property type="project" value="UniProtKB-SubCell"/>
</dbReference>
<keyword evidence="5" id="KW-0479">Metal-binding</keyword>
<evidence type="ECO:0000313" key="11">
    <source>
        <dbReference type="EMBL" id="KHN87351.1"/>
    </source>
</evidence>
<feature type="domain" description="LITAF" evidence="10">
    <location>
        <begin position="87"/>
        <end position="170"/>
    </location>
</feature>
<dbReference type="GO" id="GO:0008270">
    <property type="term" value="F:zinc ion binding"/>
    <property type="evidence" value="ECO:0007669"/>
    <property type="project" value="TreeGrafter"/>
</dbReference>
<reference evidence="11 12" key="1">
    <citation type="submission" date="2014-11" db="EMBL/GenBank/DDBJ databases">
        <title>Genetic blueprint of the zoonotic pathogen Toxocara canis.</title>
        <authorList>
            <person name="Zhu X.-Q."/>
            <person name="Korhonen P.K."/>
            <person name="Cai H."/>
            <person name="Young N.D."/>
            <person name="Nejsum P."/>
            <person name="von Samson-Himmelstjerna G."/>
            <person name="Boag P.R."/>
            <person name="Tan P."/>
            <person name="Li Q."/>
            <person name="Min J."/>
            <person name="Yang Y."/>
            <person name="Wang X."/>
            <person name="Fang X."/>
            <person name="Hall R.S."/>
            <person name="Hofmann A."/>
            <person name="Sternberg P.W."/>
            <person name="Jex A.R."/>
            <person name="Gasser R.B."/>
        </authorList>
    </citation>
    <scope>NUCLEOTIDE SEQUENCE [LARGE SCALE GENOMIC DNA]</scope>
    <source>
        <strain evidence="11">PN_DK_2014</strain>
    </source>
</reference>
<comment type="similarity">
    <text evidence="4">Belongs to the CDIP1/LITAF family.</text>
</comment>
<evidence type="ECO:0000256" key="2">
    <source>
        <dbReference type="ARBA" id="ARBA00004481"/>
    </source>
</evidence>
<gene>
    <name evidence="11" type="primary">litaf</name>
    <name evidence="11" type="ORF">Tcan_17395</name>
</gene>
<protein>
    <submittedName>
        <fullName evidence="11">Lipopolysaccharide-induced tumor necrosis factor-alpha factor-like protein</fullName>
    </submittedName>
</protein>
<accession>A0A0B2VUZ0</accession>
<evidence type="ECO:0000256" key="9">
    <source>
        <dbReference type="SAM" id="Phobius"/>
    </source>
</evidence>
<comment type="subcellular location">
    <subcellularLocation>
        <location evidence="2">Endosome membrane</location>
        <topology evidence="2">Peripheral membrane protein</topology>
    </subcellularLocation>
    <subcellularLocation>
        <location evidence="1">Late endosome membrane</location>
    </subcellularLocation>
    <subcellularLocation>
        <location evidence="3">Lysosome membrane</location>
        <topology evidence="3">Peripheral membrane protein</topology>
        <orientation evidence="3">Cytoplasmic side</orientation>
    </subcellularLocation>
</comment>
<evidence type="ECO:0000256" key="6">
    <source>
        <dbReference type="ARBA" id="ARBA00022833"/>
    </source>
</evidence>
<comment type="caution">
    <text evidence="11">The sequence shown here is derived from an EMBL/GenBank/DDBJ whole genome shotgun (WGS) entry which is preliminary data.</text>
</comment>
<sequence>MPNENVEKPDVGTPPPPYTPQRPPPPYALQNTLLETKEGRGRVAPTPFTPFSTSSAGASVHPRPVALPATILTQDSGVNPSATVPTTSNIVSYTVKKADTAEPHEEFCPKCQCRIRTRQRFVTGKLTWFLVIVIFIIFFPLAFVPFLIDSCKNVHHHCPKCNMLLSIKKRFFC</sequence>
<evidence type="ECO:0000256" key="5">
    <source>
        <dbReference type="ARBA" id="ARBA00022723"/>
    </source>
</evidence>
<dbReference type="EMBL" id="JPKZ01000437">
    <property type="protein sequence ID" value="KHN87351.1"/>
    <property type="molecule type" value="Genomic_DNA"/>
</dbReference>
<dbReference type="GO" id="GO:0031902">
    <property type="term" value="C:late endosome membrane"/>
    <property type="evidence" value="ECO:0007669"/>
    <property type="project" value="UniProtKB-SubCell"/>
</dbReference>
<dbReference type="Pfam" id="PF10601">
    <property type="entry name" value="zf-LITAF-like"/>
    <property type="match status" value="1"/>
</dbReference>
<dbReference type="PANTHER" id="PTHR23292">
    <property type="entry name" value="LIPOPOLYSACCHARIDE-INDUCED TUMOR NECROSIS FACTOR-ALPHA FACTOR"/>
    <property type="match status" value="1"/>
</dbReference>
<evidence type="ECO:0000256" key="3">
    <source>
        <dbReference type="ARBA" id="ARBA00004630"/>
    </source>
</evidence>
<dbReference type="SMART" id="SM00714">
    <property type="entry name" value="LITAF"/>
    <property type="match status" value="1"/>
</dbReference>
<keyword evidence="12" id="KW-1185">Reference proteome</keyword>
<feature type="compositionally biased region" description="Basic and acidic residues" evidence="8">
    <location>
        <begin position="1"/>
        <end position="10"/>
    </location>
</feature>
<keyword evidence="6" id="KW-0862">Zinc</keyword>
<evidence type="ECO:0000256" key="4">
    <source>
        <dbReference type="ARBA" id="ARBA00005975"/>
    </source>
</evidence>
<feature type="compositionally biased region" description="Pro residues" evidence="8">
    <location>
        <begin position="12"/>
        <end position="27"/>
    </location>
</feature>
<dbReference type="InterPro" id="IPR006629">
    <property type="entry name" value="LITAF"/>
</dbReference>
<dbReference type="PROSITE" id="PS51837">
    <property type="entry name" value="LITAF"/>
    <property type="match status" value="1"/>
</dbReference>
<evidence type="ECO:0000259" key="10">
    <source>
        <dbReference type="PROSITE" id="PS51837"/>
    </source>
</evidence>
<name>A0A0B2VUZ0_TOXCA</name>
<dbReference type="OMA" id="PGYAHQT"/>
<proteinExistence type="inferred from homology"/>
<dbReference type="AlphaFoldDB" id="A0A0B2VUZ0"/>
<dbReference type="PANTHER" id="PTHR23292:SF6">
    <property type="entry name" value="FI16602P1-RELATED"/>
    <property type="match status" value="1"/>
</dbReference>
<keyword evidence="7 9" id="KW-0472">Membrane</keyword>
<dbReference type="STRING" id="6265.A0A0B2VUZ0"/>
<feature type="transmembrane region" description="Helical" evidence="9">
    <location>
        <begin position="126"/>
        <end position="148"/>
    </location>
</feature>
<dbReference type="OrthoDB" id="4713066at2759"/>
<evidence type="ECO:0000313" key="12">
    <source>
        <dbReference type="Proteomes" id="UP000031036"/>
    </source>
</evidence>
<evidence type="ECO:0000256" key="8">
    <source>
        <dbReference type="SAM" id="MobiDB-lite"/>
    </source>
</evidence>
<keyword evidence="9" id="KW-0812">Transmembrane</keyword>